<keyword evidence="1" id="KW-0548">Nucleotidyltransferase</keyword>
<dbReference type="Proteomes" id="UP000735302">
    <property type="component" value="Unassembled WGS sequence"/>
</dbReference>
<organism evidence="1 2">
    <name type="scientific">Plakobranchus ocellatus</name>
    <dbReference type="NCBI Taxonomy" id="259542"/>
    <lineage>
        <taxon>Eukaryota</taxon>
        <taxon>Metazoa</taxon>
        <taxon>Spiralia</taxon>
        <taxon>Lophotrochozoa</taxon>
        <taxon>Mollusca</taxon>
        <taxon>Gastropoda</taxon>
        <taxon>Heterobranchia</taxon>
        <taxon>Euthyneura</taxon>
        <taxon>Panpulmonata</taxon>
        <taxon>Sacoglossa</taxon>
        <taxon>Placobranchoidea</taxon>
        <taxon>Plakobranchidae</taxon>
        <taxon>Plakobranchus</taxon>
    </lineage>
</organism>
<protein>
    <submittedName>
        <fullName evidence="1">Reverse transcriptase</fullName>
    </submittedName>
</protein>
<dbReference type="AlphaFoldDB" id="A0AAV4BZJ2"/>
<sequence length="84" mass="9834">MYCLKAKLKLSLKPMVEKYKYGKARLMTMLEDSEDPAMRSIHSQLRTGRKWKIDKADNQAKEGLKMKEVMVSLRLEGKDWNQGE</sequence>
<evidence type="ECO:0000313" key="2">
    <source>
        <dbReference type="Proteomes" id="UP000735302"/>
    </source>
</evidence>
<keyword evidence="1" id="KW-0695">RNA-directed DNA polymerase</keyword>
<keyword evidence="1" id="KW-0808">Transferase</keyword>
<evidence type="ECO:0000313" key="1">
    <source>
        <dbReference type="EMBL" id="GFO24452.1"/>
    </source>
</evidence>
<accession>A0AAV4BZJ2</accession>
<comment type="caution">
    <text evidence="1">The sequence shown here is derived from an EMBL/GenBank/DDBJ whole genome shotgun (WGS) entry which is preliminary data.</text>
</comment>
<dbReference type="GO" id="GO:0003964">
    <property type="term" value="F:RNA-directed DNA polymerase activity"/>
    <property type="evidence" value="ECO:0007669"/>
    <property type="project" value="UniProtKB-KW"/>
</dbReference>
<name>A0AAV4BZJ2_9GAST</name>
<proteinExistence type="predicted"/>
<dbReference type="EMBL" id="BLXT01005617">
    <property type="protein sequence ID" value="GFO24452.1"/>
    <property type="molecule type" value="Genomic_DNA"/>
</dbReference>
<gene>
    <name evidence="1" type="ORF">PoB_005095700</name>
</gene>
<keyword evidence="2" id="KW-1185">Reference proteome</keyword>
<reference evidence="1 2" key="1">
    <citation type="journal article" date="2021" name="Elife">
        <title>Chloroplast acquisition without the gene transfer in kleptoplastic sea slugs, Plakobranchus ocellatus.</title>
        <authorList>
            <person name="Maeda T."/>
            <person name="Takahashi S."/>
            <person name="Yoshida T."/>
            <person name="Shimamura S."/>
            <person name="Takaki Y."/>
            <person name="Nagai Y."/>
            <person name="Toyoda A."/>
            <person name="Suzuki Y."/>
            <person name="Arimoto A."/>
            <person name="Ishii H."/>
            <person name="Satoh N."/>
            <person name="Nishiyama T."/>
            <person name="Hasebe M."/>
            <person name="Maruyama T."/>
            <person name="Minagawa J."/>
            <person name="Obokata J."/>
            <person name="Shigenobu S."/>
        </authorList>
    </citation>
    <scope>NUCLEOTIDE SEQUENCE [LARGE SCALE GENOMIC DNA]</scope>
</reference>